<reference evidence="3 4" key="1">
    <citation type="submission" date="2015-10" db="EMBL/GenBank/DDBJ databases">
        <title>Full genome of DAOMC 229536 Phialocephala scopiformis, a fungal endophyte of spruce producing the potent anti-insectan compound rugulosin.</title>
        <authorList>
            <consortium name="DOE Joint Genome Institute"/>
            <person name="Walker A.K."/>
            <person name="Frasz S.L."/>
            <person name="Seifert K.A."/>
            <person name="Miller J.D."/>
            <person name="Mondo S.J."/>
            <person name="Labutti K."/>
            <person name="Lipzen A."/>
            <person name="Dockter R."/>
            <person name="Kennedy M."/>
            <person name="Grigoriev I.V."/>
            <person name="Spatafora J.W."/>
        </authorList>
    </citation>
    <scope>NUCLEOTIDE SEQUENCE [LARGE SCALE GENOMIC DNA]</scope>
    <source>
        <strain evidence="3 4">CBS 120377</strain>
    </source>
</reference>
<dbReference type="GeneID" id="28830754"/>
<evidence type="ECO:0000313" key="3">
    <source>
        <dbReference type="EMBL" id="KUJ23757.1"/>
    </source>
</evidence>
<evidence type="ECO:0000256" key="1">
    <source>
        <dbReference type="SAM" id="MobiDB-lite"/>
    </source>
</evidence>
<protein>
    <submittedName>
        <fullName evidence="3">Uncharacterized protein</fullName>
    </submittedName>
</protein>
<feature type="region of interest" description="Disordered" evidence="1">
    <location>
        <begin position="197"/>
        <end position="221"/>
    </location>
</feature>
<accession>A0A194XVM2</accession>
<feature type="compositionally biased region" description="Acidic residues" evidence="1">
    <location>
        <begin position="371"/>
        <end position="389"/>
    </location>
</feature>
<dbReference type="InParanoid" id="A0A194XVM2"/>
<dbReference type="KEGG" id="psco:LY89DRAFT_744217"/>
<feature type="signal peptide" evidence="2">
    <location>
        <begin position="1"/>
        <end position="17"/>
    </location>
</feature>
<feature type="region of interest" description="Disordered" evidence="1">
    <location>
        <begin position="343"/>
        <end position="393"/>
    </location>
</feature>
<gene>
    <name evidence="3" type="ORF">LY89DRAFT_744217</name>
</gene>
<dbReference type="Proteomes" id="UP000070700">
    <property type="component" value="Unassembled WGS sequence"/>
</dbReference>
<organism evidence="3 4">
    <name type="scientific">Mollisia scopiformis</name>
    <name type="common">Conifer needle endophyte fungus</name>
    <name type="synonym">Phialocephala scopiformis</name>
    <dbReference type="NCBI Taxonomy" id="149040"/>
    <lineage>
        <taxon>Eukaryota</taxon>
        <taxon>Fungi</taxon>
        <taxon>Dikarya</taxon>
        <taxon>Ascomycota</taxon>
        <taxon>Pezizomycotina</taxon>
        <taxon>Leotiomycetes</taxon>
        <taxon>Helotiales</taxon>
        <taxon>Mollisiaceae</taxon>
        <taxon>Mollisia</taxon>
    </lineage>
</organism>
<feature type="chain" id="PRO_5008268704" evidence="2">
    <location>
        <begin position="18"/>
        <end position="489"/>
    </location>
</feature>
<dbReference type="AlphaFoldDB" id="A0A194XVM2"/>
<evidence type="ECO:0000256" key="2">
    <source>
        <dbReference type="SAM" id="SignalP"/>
    </source>
</evidence>
<feature type="compositionally biased region" description="Basic and acidic residues" evidence="1">
    <location>
        <begin position="208"/>
        <end position="221"/>
    </location>
</feature>
<name>A0A194XVM2_MOLSC</name>
<dbReference type="EMBL" id="KQ947404">
    <property type="protein sequence ID" value="KUJ23757.1"/>
    <property type="molecule type" value="Genomic_DNA"/>
</dbReference>
<proteinExistence type="predicted"/>
<keyword evidence="4" id="KW-1185">Reference proteome</keyword>
<keyword evidence="2" id="KW-0732">Signal</keyword>
<evidence type="ECO:0000313" key="4">
    <source>
        <dbReference type="Proteomes" id="UP000070700"/>
    </source>
</evidence>
<dbReference type="RefSeq" id="XP_018078112.1">
    <property type="nucleotide sequence ID" value="XM_018221028.1"/>
</dbReference>
<sequence>MRLTLLSKGAIIGLAAAAPLIFRNKDVTGIGRATNELPPAYQIPAQVEILNKRDCTQKVEFKQERKKVEKCADIFYDLGLNMKHNGNPPNNAHRTWFDVEAPMDVEPSSHKFIEIRDCLKCADSSVLREWTNKFLPQDYIDRVHAMNDEELLKAAAELTPSDIQNWVWNSRDVWTRDLAVDCNGIDAHCRIKHINGTTFPSHRQHKNPTHEEHTPHQLKKPELKPHFTNQTKHEPAVHYLLKPGSKPHYLNHTTHADHESKIKHLNRLHSRSNVTAFGNMTATSNMTEVSSKTECAPYVRQFLHNLVHLAMSLATRNATEEDAQLIAVKFEEIVHKYATARDGLASSNGTSNEHLDVAGITDVSNNMEGAETNEDDEDDDEEEAEDEGKDDVSSSVMWNRRIIENATKLLGALKEGLDQIDSTEVAEDGKTDLPTSLWGKELMKMLLSKKAQYQTNDTEVAAPITDQTSKKLPGALPSEVIANLTRNHA</sequence>